<comment type="caution">
    <text evidence="14">Lacks conserved residue(s) required for the propagation of feature annotation.</text>
</comment>
<evidence type="ECO:0000313" key="17">
    <source>
        <dbReference type="Proteomes" id="UP000245020"/>
    </source>
</evidence>
<dbReference type="NCBIfam" id="TIGR00563">
    <property type="entry name" value="rsmB"/>
    <property type="match status" value="1"/>
</dbReference>
<dbReference type="OrthoDB" id="9810297at2"/>
<evidence type="ECO:0000256" key="11">
    <source>
        <dbReference type="ARBA" id="ARBA00030399"/>
    </source>
</evidence>
<comment type="similarity">
    <text evidence="3 14">Belongs to the class I-like SAM-binding methyltransferase superfamily. RsmB/NOP family.</text>
</comment>
<dbReference type="CDD" id="cd02440">
    <property type="entry name" value="AdoMet_MTases"/>
    <property type="match status" value="1"/>
</dbReference>
<evidence type="ECO:0000256" key="4">
    <source>
        <dbReference type="ARBA" id="ARBA00012140"/>
    </source>
</evidence>
<dbReference type="InterPro" id="IPR029063">
    <property type="entry name" value="SAM-dependent_MTases_sf"/>
</dbReference>
<evidence type="ECO:0000256" key="6">
    <source>
        <dbReference type="ARBA" id="ARBA00022552"/>
    </source>
</evidence>
<feature type="binding site" evidence="14">
    <location>
        <begin position="259"/>
        <end position="265"/>
    </location>
    <ligand>
        <name>S-adenosyl-L-methionine</name>
        <dbReference type="ChEBI" id="CHEBI:59789"/>
    </ligand>
</feature>
<evidence type="ECO:0000256" key="10">
    <source>
        <dbReference type="ARBA" id="ARBA00022884"/>
    </source>
</evidence>
<protein>
    <recommendedName>
        <fullName evidence="4">16S rRNA (cytosine(967)-C(5))-methyltransferase</fullName>
        <ecNumber evidence="4">2.1.1.176</ecNumber>
    </recommendedName>
    <alternativeName>
        <fullName evidence="11">16S rRNA m5C967 methyltransferase</fullName>
    </alternativeName>
    <alternativeName>
        <fullName evidence="12">rRNA (cytosine-C(5)-)-methyltransferase RsmB</fullName>
    </alternativeName>
</protein>
<dbReference type="InterPro" id="IPR049560">
    <property type="entry name" value="MeTrfase_RsmB-F_NOP2_cat"/>
</dbReference>
<dbReference type="Gene3D" id="1.10.940.10">
    <property type="entry name" value="NusB-like"/>
    <property type="match status" value="1"/>
</dbReference>
<dbReference type="InterPro" id="IPR023267">
    <property type="entry name" value="RCMT"/>
</dbReference>
<dbReference type="InterPro" id="IPR018314">
    <property type="entry name" value="RsmB/NOL1/NOP2-like_CS"/>
</dbReference>
<feature type="binding site" evidence="14">
    <location>
        <position position="283"/>
    </location>
    <ligand>
        <name>S-adenosyl-L-methionine</name>
        <dbReference type="ChEBI" id="CHEBI:59789"/>
    </ligand>
</feature>
<dbReference type="Gene3D" id="3.40.50.150">
    <property type="entry name" value="Vaccinia Virus protein VP39"/>
    <property type="match status" value="1"/>
</dbReference>
<dbReference type="RefSeq" id="WP_109188304.1">
    <property type="nucleotide sequence ID" value="NZ_BMYA01000001.1"/>
</dbReference>
<evidence type="ECO:0000256" key="8">
    <source>
        <dbReference type="ARBA" id="ARBA00022679"/>
    </source>
</evidence>
<dbReference type="PROSITE" id="PS51686">
    <property type="entry name" value="SAM_MT_RSMB_NOP"/>
    <property type="match status" value="1"/>
</dbReference>
<dbReference type="SUPFAM" id="SSF48013">
    <property type="entry name" value="NusB-like"/>
    <property type="match status" value="1"/>
</dbReference>
<organism evidence="16 17">
    <name type="scientific">Ignatzschineria ureiclastica</name>
    <dbReference type="NCBI Taxonomy" id="472582"/>
    <lineage>
        <taxon>Bacteria</taxon>
        <taxon>Pseudomonadati</taxon>
        <taxon>Pseudomonadota</taxon>
        <taxon>Gammaproteobacteria</taxon>
        <taxon>Cardiobacteriales</taxon>
        <taxon>Ignatzschineriaceae</taxon>
        <taxon>Ignatzschineria</taxon>
    </lineage>
</organism>
<comment type="catalytic activity">
    <reaction evidence="13">
        <text>cytidine(967) in 16S rRNA + S-adenosyl-L-methionine = 5-methylcytidine(967) in 16S rRNA + S-adenosyl-L-homocysteine + H(+)</text>
        <dbReference type="Rhea" id="RHEA:42748"/>
        <dbReference type="Rhea" id="RHEA-COMP:10219"/>
        <dbReference type="Rhea" id="RHEA-COMP:10220"/>
        <dbReference type="ChEBI" id="CHEBI:15378"/>
        <dbReference type="ChEBI" id="CHEBI:57856"/>
        <dbReference type="ChEBI" id="CHEBI:59789"/>
        <dbReference type="ChEBI" id="CHEBI:74483"/>
        <dbReference type="ChEBI" id="CHEBI:82748"/>
        <dbReference type="EC" id="2.1.1.176"/>
    </reaction>
</comment>
<comment type="function">
    <text evidence="1">Specifically methylates the cytosine at position 967 (m5C967) of 16S rRNA.</text>
</comment>
<dbReference type="Pfam" id="PF01029">
    <property type="entry name" value="NusB"/>
    <property type="match status" value="1"/>
</dbReference>
<keyword evidence="8 14" id="KW-0808">Transferase</keyword>
<dbReference type="SUPFAM" id="SSF53335">
    <property type="entry name" value="S-adenosyl-L-methionine-dependent methyltransferases"/>
    <property type="match status" value="1"/>
</dbReference>
<name>A0A2U2AG89_9GAMM</name>
<dbReference type="GO" id="GO:0008649">
    <property type="term" value="F:rRNA methyltransferase activity"/>
    <property type="evidence" value="ECO:0007669"/>
    <property type="project" value="InterPro"/>
</dbReference>
<keyword evidence="9 14" id="KW-0949">S-adenosyl-L-methionine</keyword>
<feature type="domain" description="SAM-dependent MTase RsmB/NOP-type" evidence="15">
    <location>
        <begin position="169"/>
        <end position="444"/>
    </location>
</feature>
<evidence type="ECO:0000256" key="2">
    <source>
        <dbReference type="ARBA" id="ARBA00004496"/>
    </source>
</evidence>
<comment type="subcellular location">
    <subcellularLocation>
        <location evidence="2">Cytoplasm</location>
    </subcellularLocation>
</comment>
<evidence type="ECO:0000256" key="13">
    <source>
        <dbReference type="ARBA" id="ARBA00047283"/>
    </source>
</evidence>
<comment type="caution">
    <text evidence="16">The sequence shown here is derived from an EMBL/GenBank/DDBJ whole genome shotgun (WGS) entry which is preliminary data.</text>
</comment>
<dbReference type="GO" id="GO:0006355">
    <property type="term" value="P:regulation of DNA-templated transcription"/>
    <property type="evidence" value="ECO:0007669"/>
    <property type="project" value="InterPro"/>
</dbReference>
<feature type="binding site" evidence="14">
    <location>
        <position position="329"/>
    </location>
    <ligand>
        <name>S-adenosyl-L-methionine</name>
        <dbReference type="ChEBI" id="CHEBI:59789"/>
    </ligand>
</feature>
<dbReference type="FunFam" id="3.30.70.1170:FF:000002">
    <property type="entry name" value="Ribosomal RNA small subunit methyltransferase B"/>
    <property type="match status" value="1"/>
</dbReference>
<dbReference type="NCBIfam" id="NF008149">
    <property type="entry name" value="PRK10901.1"/>
    <property type="match status" value="1"/>
</dbReference>
<evidence type="ECO:0000259" key="15">
    <source>
        <dbReference type="PROSITE" id="PS51686"/>
    </source>
</evidence>
<evidence type="ECO:0000256" key="3">
    <source>
        <dbReference type="ARBA" id="ARBA00007494"/>
    </source>
</evidence>
<evidence type="ECO:0000256" key="9">
    <source>
        <dbReference type="ARBA" id="ARBA00022691"/>
    </source>
</evidence>
<dbReference type="PANTHER" id="PTHR22807:SF61">
    <property type="entry name" value="NOL1_NOP2_SUN FAMILY PROTEIN _ ANTITERMINATION NUSB DOMAIN-CONTAINING PROTEIN"/>
    <property type="match status" value="1"/>
</dbReference>
<sequence>MTIQEALYPKLMKNPRFVAVEIIRQVLNGSSLSDALPHYTEKLSDQDRRFVQHLLYGSLRQYDALEDRVAQMLSKPIKPSEMEVKLVLILASYELLEMATAEYAILNNWVNLIKEMDKLWASGLTNAVLRNIQRGQLPPAKSLAGKCNLPAWLAKRLETQWGKESLEKIGIFYQLHPEMILRVNRQKTDRASYLALLAAAGISAEAHQWVESAIVLEQAVNVEKLPKFEEGFVSVQDASAQLAAGLLSPQAGMRVLDACAAPGGKSTAILEYAPGIAQLVALDSSEERLSRVFENIARICGEVPASVEVVATPAETYEAPVLFDRILLDVPCSATGIMHRHPDIKRLRQAQDIEKLRAIQYAILEHAWTLLAPGGRLLYATCSILKDENEQQIRRFLKAEPGAVELKLSLPFGESRDVGHQILPLYFDMDQSVDGFYYALLEKRV</sequence>
<dbReference type="PANTHER" id="PTHR22807">
    <property type="entry name" value="NOP2 YEAST -RELATED NOL1/NOP2/FMU SUN DOMAIN-CONTAINING"/>
    <property type="match status" value="1"/>
</dbReference>
<dbReference type="InterPro" id="IPR054728">
    <property type="entry name" value="RsmB-like_ferredoxin"/>
</dbReference>
<dbReference type="InterPro" id="IPR006027">
    <property type="entry name" value="NusB_RsmB_TIM44"/>
</dbReference>
<keyword evidence="17" id="KW-1185">Reference proteome</keyword>
<dbReference type="Proteomes" id="UP000245020">
    <property type="component" value="Unassembled WGS sequence"/>
</dbReference>
<accession>A0A2U2AG89</accession>
<keyword evidence="5" id="KW-0963">Cytoplasm</keyword>
<dbReference type="Pfam" id="PF01189">
    <property type="entry name" value="Methyltr_RsmB-F"/>
    <property type="match status" value="1"/>
</dbReference>
<dbReference type="Gene3D" id="3.30.70.1170">
    <property type="entry name" value="Sun protein, domain 3"/>
    <property type="match status" value="1"/>
</dbReference>
<dbReference type="AlphaFoldDB" id="A0A2U2AG89"/>
<evidence type="ECO:0000313" key="16">
    <source>
        <dbReference type="EMBL" id="PWD81671.1"/>
    </source>
</evidence>
<evidence type="ECO:0000256" key="5">
    <source>
        <dbReference type="ARBA" id="ARBA00022490"/>
    </source>
</evidence>
<dbReference type="EMBL" id="QEWQ01000001">
    <property type="protein sequence ID" value="PWD81671.1"/>
    <property type="molecule type" value="Genomic_DNA"/>
</dbReference>
<dbReference type="PROSITE" id="PS01153">
    <property type="entry name" value="NOL1_NOP2_SUN"/>
    <property type="match status" value="1"/>
</dbReference>
<evidence type="ECO:0000256" key="7">
    <source>
        <dbReference type="ARBA" id="ARBA00022603"/>
    </source>
</evidence>
<gene>
    <name evidence="16" type="ORF">DC083_00275</name>
</gene>
<evidence type="ECO:0000256" key="1">
    <source>
        <dbReference type="ARBA" id="ARBA00002724"/>
    </source>
</evidence>
<dbReference type="EC" id="2.1.1.176" evidence="4"/>
<keyword evidence="10 14" id="KW-0694">RNA-binding</keyword>
<keyword evidence="6" id="KW-0698">rRNA processing</keyword>
<dbReference type="InterPro" id="IPR004573">
    <property type="entry name" value="rRNA_ssu_MeTfrase_B"/>
</dbReference>
<dbReference type="InterPro" id="IPR035926">
    <property type="entry name" value="NusB-like_sf"/>
</dbReference>
<dbReference type="Pfam" id="PF22458">
    <property type="entry name" value="RsmF-B_ferredox"/>
    <property type="match status" value="1"/>
</dbReference>
<dbReference type="GO" id="GO:0005737">
    <property type="term" value="C:cytoplasm"/>
    <property type="evidence" value="ECO:0007669"/>
    <property type="project" value="UniProtKB-SubCell"/>
</dbReference>
<proteinExistence type="inferred from homology"/>
<evidence type="ECO:0000256" key="14">
    <source>
        <dbReference type="PROSITE-ProRule" id="PRU01023"/>
    </source>
</evidence>
<dbReference type="InterPro" id="IPR001678">
    <property type="entry name" value="MeTrfase_RsmB-F_NOP2_dom"/>
</dbReference>
<dbReference type="GO" id="GO:0003723">
    <property type="term" value="F:RNA binding"/>
    <property type="evidence" value="ECO:0007669"/>
    <property type="project" value="UniProtKB-UniRule"/>
</dbReference>
<dbReference type="PRINTS" id="PR02008">
    <property type="entry name" value="RCMTFAMILY"/>
</dbReference>
<reference evidence="17" key="1">
    <citation type="submission" date="2018-05" db="EMBL/GenBank/DDBJ databases">
        <title>Ignatzschineria dubaiensis sp. nov., isolated from necrotic foot tissues of dromedaries (Camelus dromedarius) and associated maggots in Dubai, United Arab Emirates.</title>
        <authorList>
            <person name="Tsang C.C."/>
            <person name="Tang J.Y.M."/>
            <person name="Fong J.Y.H."/>
            <person name="Kinne J."/>
            <person name="Lee H.H."/>
            <person name="Joseph M."/>
            <person name="Jose S."/>
            <person name="Schuster R.K."/>
            <person name="Tang Y."/>
            <person name="Sivakumar S."/>
            <person name="Chen J.H.K."/>
            <person name="Teng J.L.L."/>
            <person name="Lau S.K.P."/>
            <person name="Wernery U."/>
            <person name="Woo P.C.Y."/>
        </authorList>
    </citation>
    <scope>NUCLEOTIDE SEQUENCE [LARGE SCALE GENOMIC DNA]</scope>
    <source>
        <strain evidence="17">KCTC 22644</strain>
    </source>
</reference>
<keyword evidence="7 14" id="KW-0489">Methyltransferase</keyword>
<evidence type="ECO:0000256" key="12">
    <source>
        <dbReference type="ARBA" id="ARBA00031088"/>
    </source>
</evidence>
<feature type="active site" description="Nucleophile" evidence="14">
    <location>
        <position position="382"/>
    </location>
</feature>